<accession>A0A9D4D6D9</accession>
<organism evidence="1 2">
    <name type="scientific">Dreissena polymorpha</name>
    <name type="common">Zebra mussel</name>
    <name type="synonym">Mytilus polymorpha</name>
    <dbReference type="NCBI Taxonomy" id="45954"/>
    <lineage>
        <taxon>Eukaryota</taxon>
        <taxon>Metazoa</taxon>
        <taxon>Spiralia</taxon>
        <taxon>Lophotrochozoa</taxon>
        <taxon>Mollusca</taxon>
        <taxon>Bivalvia</taxon>
        <taxon>Autobranchia</taxon>
        <taxon>Heteroconchia</taxon>
        <taxon>Euheterodonta</taxon>
        <taxon>Imparidentia</taxon>
        <taxon>Neoheterodontei</taxon>
        <taxon>Myida</taxon>
        <taxon>Dreissenoidea</taxon>
        <taxon>Dreissenidae</taxon>
        <taxon>Dreissena</taxon>
    </lineage>
</organism>
<keyword evidence="2" id="KW-1185">Reference proteome</keyword>
<evidence type="ECO:0000313" key="1">
    <source>
        <dbReference type="EMBL" id="KAH3738987.1"/>
    </source>
</evidence>
<reference evidence="1" key="1">
    <citation type="journal article" date="2019" name="bioRxiv">
        <title>The Genome of the Zebra Mussel, Dreissena polymorpha: A Resource for Invasive Species Research.</title>
        <authorList>
            <person name="McCartney M.A."/>
            <person name="Auch B."/>
            <person name="Kono T."/>
            <person name="Mallez S."/>
            <person name="Zhang Y."/>
            <person name="Obille A."/>
            <person name="Becker A."/>
            <person name="Abrahante J.E."/>
            <person name="Garbe J."/>
            <person name="Badalamenti J.P."/>
            <person name="Herman A."/>
            <person name="Mangelson H."/>
            <person name="Liachko I."/>
            <person name="Sullivan S."/>
            <person name="Sone E.D."/>
            <person name="Koren S."/>
            <person name="Silverstein K.A.T."/>
            <person name="Beckman K.B."/>
            <person name="Gohl D.M."/>
        </authorList>
    </citation>
    <scope>NUCLEOTIDE SEQUENCE</scope>
    <source>
        <strain evidence="1">Duluth1</strain>
        <tissue evidence="1">Whole animal</tissue>
    </source>
</reference>
<reference evidence="1" key="2">
    <citation type="submission" date="2020-11" db="EMBL/GenBank/DDBJ databases">
        <authorList>
            <person name="McCartney M.A."/>
            <person name="Auch B."/>
            <person name="Kono T."/>
            <person name="Mallez S."/>
            <person name="Becker A."/>
            <person name="Gohl D.M."/>
            <person name="Silverstein K.A.T."/>
            <person name="Koren S."/>
            <person name="Bechman K.B."/>
            <person name="Herman A."/>
            <person name="Abrahante J.E."/>
            <person name="Garbe J."/>
        </authorList>
    </citation>
    <scope>NUCLEOTIDE SEQUENCE</scope>
    <source>
        <strain evidence="1">Duluth1</strain>
        <tissue evidence="1">Whole animal</tissue>
    </source>
</reference>
<comment type="caution">
    <text evidence="1">The sequence shown here is derived from an EMBL/GenBank/DDBJ whole genome shotgun (WGS) entry which is preliminary data.</text>
</comment>
<dbReference type="Proteomes" id="UP000828390">
    <property type="component" value="Unassembled WGS sequence"/>
</dbReference>
<evidence type="ECO:0000313" key="2">
    <source>
        <dbReference type="Proteomes" id="UP000828390"/>
    </source>
</evidence>
<dbReference type="AlphaFoldDB" id="A0A9D4D6D9"/>
<protein>
    <submittedName>
        <fullName evidence="1">Uncharacterized protein</fullName>
    </submittedName>
</protein>
<sequence>MVVHGEINFLKTPRLTPQFATTKSPCLTVYRGEIVIVHSGLNHGDAMWMAEIAQSR</sequence>
<dbReference type="EMBL" id="JAIWYP010000011">
    <property type="protein sequence ID" value="KAH3738987.1"/>
    <property type="molecule type" value="Genomic_DNA"/>
</dbReference>
<name>A0A9D4D6D9_DREPO</name>
<proteinExistence type="predicted"/>
<gene>
    <name evidence="1" type="ORF">DPMN_045631</name>
</gene>